<reference evidence="1" key="1">
    <citation type="submission" date="2014-12" db="EMBL/GenBank/DDBJ databases">
        <title>Insight into the proteome of Arion vulgaris.</title>
        <authorList>
            <person name="Aradska J."/>
            <person name="Bulat T."/>
            <person name="Smidak R."/>
            <person name="Sarate P."/>
            <person name="Gangsoo J."/>
            <person name="Sialana F."/>
            <person name="Bilban M."/>
            <person name="Lubec G."/>
        </authorList>
    </citation>
    <scope>NUCLEOTIDE SEQUENCE</scope>
    <source>
        <tissue evidence="1">Skin</tissue>
    </source>
</reference>
<evidence type="ECO:0000313" key="1">
    <source>
        <dbReference type="EMBL" id="CEK68738.1"/>
    </source>
</evidence>
<organism evidence="1">
    <name type="scientific">Arion vulgaris</name>
    <dbReference type="NCBI Taxonomy" id="1028688"/>
    <lineage>
        <taxon>Eukaryota</taxon>
        <taxon>Metazoa</taxon>
        <taxon>Spiralia</taxon>
        <taxon>Lophotrochozoa</taxon>
        <taxon>Mollusca</taxon>
        <taxon>Gastropoda</taxon>
        <taxon>Heterobranchia</taxon>
        <taxon>Euthyneura</taxon>
        <taxon>Panpulmonata</taxon>
        <taxon>Eupulmonata</taxon>
        <taxon>Stylommatophora</taxon>
        <taxon>Helicina</taxon>
        <taxon>Arionoidea</taxon>
        <taxon>Arionidae</taxon>
        <taxon>Arion</taxon>
    </lineage>
</organism>
<protein>
    <submittedName>
        <fullName evidence="1">Uncharacterized protein</fullName>
    </submittedName>
</protein>
<accession>A0A0B6ZJN5</accession>
<sequence length="78" mass="9417">MNFEQKNDAMISHCKVVDAIIGHVWVDLLFQVHLFKYFWNQVSCLHYIPLELVECIFHRRKQNLQIRKQALTNYTLQV</sequence>
<dbReference type="EMBL" id="HACG01021873">
    <property type="protein sequence ID" value="CEK68738.1"/>
    <property type="molecule type" value="Transcribed_RNA"/>
</dbReference>
<gene>
    <name evidence="1" type="primary">ORF67508</name>
</gene>
<dbReference type="AlphaFoldDB" id="A0A0B6ZJN5"/>
<name>A0A0B6ZJN5_9EUPU</name>
<proteinExistence type="predicted"/>